<sequence>MTVVTPLDTALPGRFRFRRPVFTSLAALCAVLAACSEAPSGASGEPVSASAAQALSTASQLSPALPVPSAGQTPEFTLQQQVVATAGPGLYLLVWWEVANNSPKLFGLRVRASDGAALDASPFFIALGGASVQLDPAVAFDGTNFLVVWSDIGAYPLIRGARVRASDGAVLDATPQLISRPLSGPPPYDSGMQYAMRPAVAFDGTNYLVVWDGEWSTHQGYGRGIMGIRVGASDGVPLESAGFPIALVSGNWSPGYGKSRVAYADGHYLVAWEQGGDIKAARVAASSGQVLDTVALSLTAGTGVEGNPAVAARQGEFLAVWTGADKGLWGRRVRASDGAKLGSADLFLGADGVAPAEVTFDAVNYWVAWQATRGGARKALVTRVKPEGAVDAELVLAEVPTDSYVERGAIASVGAGLLLSVYQGADPAGVRRPWRRLVTDACGPEAPSIVMTGGAAVTLECGPGVYQDLGAQAFDACGRSLPVQGYNTGADSSGPGPNLRNEGTYHVSYTAKDASGAMSSALRTVTVDDRTPPTLTLKGATQMTHTCGSQWVDPGVEAQDACYGNITAQVWRSGTVNGWAVGTYTVTYSLTDSGGNSAAPITRTVNVVNCPW</sequence>
<dbReference type="OrthoDB" id="5496588at2"/>
<organism evidence="2 3">
    <name type="scientific">Stigmatella aurantiaca</name>
    <dbReference type="NCBI Taxonomy" id="41"/>
    <lineage>
        <taxon>Bacteria</taxon>
        <taxon>Pseudomonadati</taxon>
        <taxon>Myxococcota</taxon>
        <taxon>Myxococcia</taxon>
        <taxon>Myxococcales</taxon>
        <taxon>Cystobacterineae</taxon>
        <taxon>Archangiaceae</taxon>
        <taxon>Stigmatella</taxon>
    </lineage>
</organism>
<accession>A0A1H7Z871</accession>
<keyword evidence="3" id="KW-1185">Reference proteome</keyword>
<feature type="domain" description="Pesticidal crystal protein Cry22Aa Ig-like" evidence="1">
    <location>
        <begin position="535"/>
        <end position="607"/>
    </location>
</feature>
<dbReference type="AlphaFoldDB" id="A0A1H7Z871"/>
<dbReference type="Proteomes" id="UP000182719">
    <property type="component" value="Unassembled WGS sequence"/>
</dbReference>
<reference evidence="3" key="1">
    <citation type="submission" date="2016-10" db="EMBL/GenBank/DDBJ databases">
        <authorList>
            <person name="Varghese N."/>
            <person name="Submissions S."/>
        </authorList>
    </citation>
    <scope>NUCLEOTIDE SEQUENCE [LARGE SCALE GENOMIC DNA]</scope>
    <source>
        <strain evidence="3">DSM 17044</strain>
    </source>
</reference>
<dbReference type="Gene3D" id="2.60.40.10">
    <property type="entry name" value="Immunoglobulins"/>
    <property type="match status" value="2"/>
</dbReference>
<evidence type="ECO:0000313" key="2">
    <source>
        <dbReference type="EMBL" id="SEM53679.1"/>
    </source>
</evidence>
<evidence type="ECO:0000313" key="3">
    <source>
        <dbReference type="Proteomes" id="UP000182719"/>
    </source>
</evidence>
<dbReference type="RefSeq" id="WP_075009573.1">
    <property type="nucleotide sequence ID" value="NZ_FOAP01000018.1"/>
</dbReference>
<gene>
    <name evidence="2" type="ORF">SAMN05444354_11878</name>
</gene>
<dbReference type="Pfam" id="PF16403">
    <property type="entry name" value="Bact_surface_Ig-like"/>
    <property type="match status" value="1"/>
</dbReference>
<dbReference type="EMBL" id="FOAP01000018">
    <property type="protein sequence ID" value="SEM53679.1"/>
    <property type="molecule type" value="Genomic_DNA"/>
</dbReference>
<name>A0A1H7Z871_STIAU</name>
<evidence type="ECO:0000259" key="1">
    <source>
        <dbReference type="Pfam" id="PF16403"/>
    </source>
</evidence>
<protein>
    <recommendedName>
        <fullName evidence="1">Pesticidal crystal protein Cry22Aa Ig-like domain-containing protein</fullName>
    </recommendedName>
</protein>
<dbReference type="InterPro" id="IPR013783">
    <property type="entry name" value="Ig-like_fold"/>
</dbReference>
<proteinExistence type="predicted"/>
<dbReference type="InterPro" id="IPR032179">
    <property type="entry name" value="Cry22Aa_Ig-like"/>
</dbReference>